<feature type="region of interest" description="Disordered" evidence="1">
    <location>
        <begin position="1"/>
        <end position="87"/>
    </location>
</feature>
<evidence type="ECO:0000256" key="1">
    <source>
        <dbReference type="SAM" id="MobiDB-lite"/>
    </source>
</evidence>
<feature type="compositionally biased region" description="Low complexity" evidence="1">
    <location>
        <begin position="171"/>
        <end position="186"/>
    </location>
</feature>
<reference evidence="3" key="1">
    <citation type="journal article" date="2019" name="Int. J. Syst. Evol. Microbiol.">
        <title>The Global Catalogue of Microorganisms (GCM) 10K type strain sequencing project: providing services to taxonomists for standard genome sequencing and annotation.</title>
        <authorList>
            <consortium name="The Broad Institute Genomics Platform"/>
            <consortium name="The Broad Institute Genome Sequencing Center for Infectious Disease"/>
            <person name="Wu L."/>
            <person name="Ma J."/>
        </authorList>
    </citation>
    <scope>NUCLEOTIDE SEQUENCE [LARGE SCALE GENOMIC DNA]</scope>
    <source>
        <strain evidence="3">CGMCC 1.15480</strain>
    </source>
</reference>
<proteinExistence type="predicted"/>
<sequence length="232" mass="24010">MTQNPESTHPGGGGAAGAKDAAQQEAQQLKDTAAHAAKDVAGTARREAANVKDEAVGQAKSMVSSLKDEASSQASTQQQRLAEQSRNISDDLRRVAQGEKPESDLVNRVVSTVADRAERFTTQLENKEPADLLQDVRRFAARRPGTFLAIAAGVGLLAGRLTRGLKDAADDGAGTNGADLRRSAPTAPRPPAPPVPPAPPTSAPVVTTPVDRVPGTIYPAGDTSLTEPGGRA</sequence>
<evidence type="ECO:0000313" key="2">
    <source>
        <dbReference type="EMBL" id="GGC81973.1"/>
    </source>
</evidence>
<dbReference type="EMBL" id="BMJI01000001">
    <property type="protein sequence ID" value="GGC81973.1"/>
    <property type="molecule type" value="Genomic_DNA"/>
</dbReference>
<organism evidence="2 3">
    <name type="scientific">Tersicoccus solisilvae</name>
    <dbReference type="NCBI Taxonomy" id="1882339"/>
    <lineage>
        <taxon>Bacteria</taxon>
        <taxon>Bacillati</taxon>
        <taxon>Actinomycetota</taxon>
        <taxon>Actinomycetes</taxon>
        <taxon>Micrococcales</taxon>
        <taxon>Micrococcaceae</taxon>
        <taxon>Tersicoccus</taxon>
    </lineage>
</organism>
<evidence type="ECO:0000313" key="3">
    <source>
        <dbReference type="Proteomes" id="UP000597761"/>
    </source>
</evidence>
<feature type="compositionally biased region" description="Polar residues" evidence="1">
    <location>
        <begin position="71"/>
        <end position="87"/>
    </location>
</feature>
<dbReference type="RefSeq" id="WP_188665985.1">
    <property type="nucleotide sequence ID" value="NZ_BMJI01000001.1"/>
</dbReference>
<feature type="compositionally biased region" description="Pro residues" evidence="1">
    <location>
        <begin position="187"/>
        <end position="202"/>
    </location>
</feature>
<feature type="compositionally biased region" description="Basic and acidic residues" evidence="1">
    <location>
        <begin position="32"/>
        <end position="55"/>
    </location>
</feature>
<evidence type="ECO:0008006" key="4">
    <source>
        <dbReference type="Google" id="ProtNLM"/>
    </source>
</evidence>
<name>A0ABQ1NP39_9MICC</name>
<gene>
    <name evidence="2" type="ORF">GCM10011512_05910</name>
</gene>
<accession>A0ABQ1NP39</accession>
<protein>
    <recommendedName>
        <fullName evidence="4">DUF3618 domain-containing protein</fullName>
    </recommendedName>
</protein>
<feature type="region of interest" description="Disordered" evidence="1">
    <location>
        <begin position="168"/>
        <end position="232"/>
    </location>
</feature>
<keyword evidence="3" id="KW-1185">Reference proteome</keyword>
<dbReference type="Proteomes" id="UP000597761">
    <property type="component" value="Unassembled WGS sequence"/>
</dbReference>
<comment type="caution">
    <text evidence="2">The sequence shown here is derived from an EMBL/GenBank/DDBJ whole genome shotgun (WGS) entry which is preliminary data.</text>
</comment>
<feature type="compositionally biased region" description="Low complexity" evidence="1">
    <location>
        <begin position="17"/>
        <end position="27"/>
    </location>
</feature>